<dbReference type="Proteomes" id="UP000466388">
    <property type="component" value="Unassembled WGS sequence"/>
</dbReference>
<evidence type="ECO:0000313" key="6">
    <source>
        <dbReference type="EMBL" id="MTV81666.1"/>
    </source>
</evidence>
<dbReference type="PANTHER" id="PTHR43095">
    <property type="entry name" value="SUGAR KINASE"/>
    <property type="match status" value="1"/>
</dbReference>
<dbReference type="Pfam" id="PF00370">
    <property type="entry name" value="FGGY_N"/>
    <property type="match status" value="1"/>
</dbReference>
<keyword evidence="2" id="KW-0808">Transferase</keyword>
<dbReference type="InterPro" id="IPR018484">
    <property type="entry name" value="FGGY_N"/>
</dbReference>
<dbReference type="SUPFAM" id="SSF53067">
    <property type="entry name" value="Actin-like ATPase domain"/>
    <property type="match status" value="2"/>
</dbReference>
<comment type="caution">
    <text evidence="6">The sequence shown here is derived from an EMBL/GenBank/DDBJ whole genome shotgun (WGS) entry which is preliminary data.</text>
</comment>
<dbReference type="EMBL" id="WNJO01000003">
    <property type="protein sequence ID" value="MTV81666.1"/>
    <property type="molecule type" value="Genomic_DNA"/>
</dbReference>
<dbReference type="GO" id="GO:0016301">
    <property type="term" value="F:kinase activity"/>
    <property type="evidence" value="ECO:0007669"/>
    <property type="project" value="UniProtKB-KW"/>
</dbReference>
<keyword evidence="7" id="KW-1185">Reference proteome</keyword>
<evidence type="ECO:0000256" key="3">
    <source>
        <dbReference type="ARBA" id="ARBA00022777"/>
    </source>
</evidence>
<accession>A0A7X2XWN5</accession>
<dbReference type="InterPro" id="IPR043129">
    <property type="entry name" value="ATPase_NBD"/>
</dbReference>
<name>A0A7X2XWN5_9LACO</name>
<evidence type="ECO:0000256" key="1">
    <source>
        <dbReference type="ARBA" id="ARBA00009156"/>
    </source>
</evidence>
<dbReference type="InterPro" id="IPR018485">
    <property type="entry name" value="FGGY_C"/>
</dbReference>
<evidence type="ECO:0000259" key="5">
    <source>
        <dbReference type="Pfam" id="PF02782"/>
    </source>
</evidence>
<gene>
    <name evidence="6" type="ORF">GM612_03220</name>
</gene>
<evidence type="ECO:0000259" key="4">
    <source>
        <dbReference type="Pfam" id="PF00370"/>
    </source>
</evidence>
<dbReference type="AlphaFoldDB" id="A0A7X2XWN5"/>
<sequence length="533" mass="58194">MDAKQVKDKISTEQTALGIELGSTRIKAVLITDDFQTIASGDFTWENELVNNIWTYPIEKIWNGIQTSYANMAQQIKANYGVRLTKIGSIGVSAMMHGYMPFDKEGNLLVPFRTWRNNITEQAADDLTELFHFNIPQRWSVAHLYQAILNQEDHVKDIDFITTLAGYVHWQLSGEKLLGIGDASGVFPIDSSTKQYNQHMIDQFNQLRGVRQYIWSLKDVLPGIKLAGESAGTLNAAGAKLLDPSGQLQAGAVMAPPEGDAGTGMVSTNAVRTRTGNISAGTSAFSMVVLDKKLKDVHRDIDLVTTPSGEPVAMVHTNNCSSDINAWVKLFGDFAKELGVNLKPDELYGSLFKSSQQGDADAGGVLSYAYLSGENITKMPEGRPMVVRTPNSKFNLPNFIKANLYSAFAPLKIGNDILTNEEHIKADSFVAQGGIFRTPVVGQQILADALDTPITVMSNASEGGPWGMAILALYTKQNGNENLADFLDNEVFKESESTTIEPDAEGVAGCNAFIETYKQGLSIEHEAVNKIKQ</sequence>
<evidence type="ECO:0000313" key="7">
    <source>
        <dbReference type="Proteomes" id="UP000466388"/>
    </source>
</evidence>
<keyword evidence="3" id="KW-0418">Kinase</keyword>
<feature type="domain" description="Carbohydrate kinase FGGY C-terminal" evidence="5">
    <location>
        <begin position="277"/>
        <end position="474"/>
    </location>
</feature>
<dbReference type="CDD" id="cd07809">
    <property type="entry name" value="ASKHA_NBD_FGGY_BaXK-like"/>
    <property type="match status" value="1"/>
</dbReference>
<dbReference type="Pfam" id="PF02782">
    <property type="entry name" value="FGGY_C"/>
    <property type="match status" value="1"/>
</dbReference>
<organism evidence="6 7">
    <name type="scientific">Secundilactobacillus folii</name>
    <dbReference type="NCBI Taxonomy" id="2678357"/>
    <lineage>
        <taxon>Bacteria</taxon>
        <taxon>Bacillati</taxon>
        <taxon>Bacillota</taxon>
        <taxon>Bacilli</taxon>
        <taxon>Lactobacillales</taxon>
        <taxon>Lactobacillaceae</taxon>
        <taxon>Secundilactobacillus</taxon>
    </lineage>
</organism>
<dbReference type="PANTHER" id="PTHR43095:SF5">
    <property type="entry name" value="XYLULOSE KINASE"/>
    <property type="match status" value="1"/>
</dbReference>
<dbReference type="GO" id="GO:0005975">
    <property type="term" value="P:carbohydrate metabolic process"/>
    <property type="evidence" value="ECO:0007669"/>
    <property type="project" value="InterPro"/>
</dbReference>
<dbReference type="InterPro" id="IPR050406">
    <property type="entry name" value="FGGY_Carb_Kinase"/>
</dbReference>
<dbReference type="RefSeq" id="WP_155430958.1">
    <property type="nucleotide sequence ID" value="NZ_WNJO01000003.1"/>
</dbReference>
<evidence type="ECO:0000256" key="2">
    <source>
        <dbReference type="ARBA" id="ARBA00022679"/>
    </source>
</evidence>
<dbReference type="Gene3D" id="3.30.420.40">
    <property type="match status" value="2"/>
</dbReference>
<reference evidence="6 7" key="1">
    <citation type="submission" date="2019-11" db="EMBL/GenBank/DDBJ databases">
        <title>Lactobacillus sp. nov. CRM56-3, isolated from fermented tea leaves.</title>
        <authorList>
            <person name="Phuengjayaem S."/>
            <person name="Tanasupawat S."/>
        </authorList>
    </citation>
    <scope>NUCLEOTIDE SEQUENCE [LARGE SCALE GENOMIC DNA]</scope>
    <source>
        <strain evidence="6 7">CRM56-3</strain>
    </source>
</reference>
<comment type="similarity">
    <text evidence="1">Belongs to the FGGY kinase family.</text>
</comment>
<proteinExistence type="inferred from homology"/>
<feature type="domain" description="Carbohydrate kinase FGGY N-terminal" evidence="4">
    <location>
        <begin position="16"/>
        <end position="240"/>
    </location>
</feature>
<protein>
    <submittedName>
        <fullName evidence="6">ATPase</fullName>
    </submittedName>
</protein>